<proteinExistence type="predicted"/>
<keyword evidence="2" id="KW-1185">Reference proteome</keyword>
<dbReference type="OrthoDB" id="8195247at2759"/>
<evidence type="ECO:0000313" key="2">
    <source>
        <dbReference type="Proteomes" id="UP001153714"/>
    </source>
</evidence>
<organism evidence="1 2">
    <name type="scientific">Diatraea saccharalis</name>
    <name type="common">sugarcane borer</name>
    <dbReference type="NCBI Taxonomy" id="40085"/>
    <lineage>
        <taxon>Eukaryota</taxon>
        <taxon>Metazoa</taxon>
        <taxon>Ecdysozoa</taxon>
        <taxon>Arthropoda</taxon>
        <taxon>Hexapoda</taxon>
        <taxon>Insecta</taxon>
        <taxon>Pterygota</taxon>
        <taxon>Neoptera</taxon>
        <taxon>Endopterygota</taxon>
        <taxon>Lepidoptera</taxon>
        <taxon>Glossata</taxon>
        <taxon>Ditrysia</taxon>
        <taxon>Pyraloidea</taxon>
        <taxon>Crambidae</taxon>
        <taxon>Crambinae</taxon>
        <taxon>Diatraea</taxon>
    </lineage>
</organism>
<accession>A0A9N9WGA5</accession>
<dbReference type="AlphaFoldDB" id="A0A9N9WGA5"/>
<dbReference type="Proteomes" id="UP001153714">
    <property type="component" value="Chromosome 4"/>
</dbReference>
<reference evidence="1" key="2">
    <citation type="submission" date="2022-10" db="EMBL/GenBank/DDBJ databases">
        <authorList>
            <consortium name="ENA_rothamsted_submissions"/>
            <consortium name="culmorum"/>
            <person name="King R."/>
        </authorList>
    </citation>
    <scope>NUCLEOTIDE SEQUENCE</scope>
</reference>
<protein>
    <submittedName>
        <fullName evidence="1">Uncharacterized protein</fullName>
    </submittedName>
</protein>
<name>A0A9N9WGA5_9NEOP</name>
<reference evidence="1" key="1">
    <citation type="submission" date="2021-12" db="EMBL/GenBank/DDBJ databases">
        <authorList>
            <person name="King R."/>
        </authorList>
    </citation>
    <scope>NUCLEOTIDE SEQUENCE</scope>
</reference>
<dbReference type="EMBL" id="OU893335">
    <property type="protein sequence ID" value="CAG9791801.1"/>
    <property type="molecule type" value="Genomic_DNA"/>
</dbReference>
<gene>
    <name evidence="1" type="ORF">DIATSA_LOCUS9391</name>
</gene>
<sequence length="194" mass="21800">MLLHEEDTTESIAKAFALQLKDMSKLQRIIAEKLISEIMFYGKLDQLTVNSSINLNRIASSQSPSPSPVNKNNLQTRRHIYMPISPASEYRYTYTPSPSQSPASHIYEHTAYIENNNVSCNSVVLSIPEIDCQVLPTETQMSSTQYTSDLPIGNQSIFTPQFTTPQLFTPHPTLKANIIYEGDGKLIKRFSDLA</sequence>
<evidence type="ECO:0000313" key="1">
    <source>
        <dbReference type="EMBL" id="CAG9791801.1"/>
    </source>
</evidence>